<reference evidence="1 2" key="1">
    <citation type="journal article" date="2015" name="Genome Announc.">
        <title>Complete Genome Sequence of the Novel Leech Symbiont Mucinivorans hirudinis M3T.</title>
        <authorList>
            <person name="Nelson M.C."/>
            <person name="Bomar L."/>
            <person name="Graf J."/>
        </authorList>
    </citation>
    <scope>NUCLEOTIDE SEQUENCE [LARGE SCALE GENOMIC DNA]</scope>
    <source>
        <strain evidence="2">M3</strain>
    </source>
</reference>
<proteinExistence type="predicted"/>
<gene>
    <name evidence="1" type="ORF">BN938_2445</name>
</gene>
<dbReference type="EMBL" id="HG934468">
    <property type="protein sequence ID" value="CDN32515.1"/>
    <property type="molecule type" value="Genomic_DNA"/>
</dbReference>
<accession>A0A060RA66</accession>
<dbReference type="Proteomes" id="UP000027616">
    <property type="component" value="Chromosome I"/>
</dbReference>
<protein>
    <submittedName>
        <fullName evidence="1">Uncharacterized protein</fullName>
    </submittedName>
</protein>
<keyword evidence="2" id="KW-1185">Reference proteome</keyword>
<dbReference type="OrthoDB" id="1494887at2"/>
<sequence>MEITHNSADTDMGTMTAFKENEIVLANDIRSSSIRDSIISTSDDSMISFMSSTSNENEMNKRRLTFFEKEFSVKLISLILGEHFEYGFDNQSDILIRSLMNTNSSVAKEWLNNIYNQSYGNSEIIIGILRLIARFDIEDVSPQGQTMAIAALSHRNTEVQECGIRAFESWASFASLEILKNANITKGWLKEYLDSVIKDIEIKYGIAS</sequence>
<dbReference type="HOGENOM" id="CLU_1347342_0_0_10"/>
<dbReference type="KEGG" id="rbc:BN938_2445"/>
<dbReference type="AlphaFoldDB" id="A0A060RA66"/>
<evidence type="ECO:0000313" key="2">
    <source>
        <dbReference type="Proteomes" id="UP000027616"/>
    </source>
</evidence>
<organism evidence="1 2">
    <name type="scientific">Mucinivorans hirudinis</name>
    <dbReference type="NCBI Taxonomy" id="1433126"/>
    <lineage>
        <taxon>Bacteria</taxon>
        <taxon>Pseudomonadati</taxon>
        <taxon>Bacteroidota</taxon>
        <taxon>Bacteroidia</taxon>
        <taxon>Bacteroidales</taxon>
        <taxon>Rikenellaceae</taxon>
        <taxon>Mucinivorans</taxon>
    </lineage>
</organism>
<dbReference type="STRING" id="1433126.BN938_2445"/>
<name>A0A060RA66_9BACT</name>
<evidence type="ECO:0000313" key="1">
    <source>
        <dbReference type="EMBL" id="CDN32515.1"/>
    </source>
</evidence>
<dbReference type="eggNOG" id="ENOG502ZR15">
    <property type="taxonomic scope" value="Bacteria"/>
</dbReference>